<reference evidence="2" key="1">
    <citation type="submission" date="2022-11" db="UniProtKB">
        <authorList>
            <consortium name="WormBaseParasite"/>
        </authorList>
    </citation>
    <scope>IDENTIFICATION</scope>
</reference>
<evidence type="ECO:0000313" key="2">
    <source>
        <dbReference type="WBParaSite" id="PS1159_v2.g20705.t1"/>
    </source>
</evidence>
<name>A0AC35FV59_9BILA</name>
<evidence type="ECO:0000313" key="1">
    <source>
        <dbReference type="Proteomes" id="UP000887580"/>
    </source>
</evidence>
<dbReference type="WBParaSite" id="PS1159_v2.g20705.t1">
    <property type="protein sequence ID" value="PS1159_v2.g20705.t1"/>
    <property type="gene ID" value="PS1159_v2.g20705"/>
</dbReference>
<sequence>MLLHGIAATNSIVVENYEEKKKLQLWNKLSDFTTVTEYQNEWKNENTLKRTKKSILSLHIEAYENSVKEAESGLIHKQNQFELPRQQNEDQKNEPEVMQFKASQKLLGSNKQKPKSEVDDETTYQAVKVEMKPAICHSKGEENRQIMDQARVALQTHDLDKRAEHDLGAKAQRIPIRQNRIHSTNSDSSSDNGVRETPFAPPDVGLPNSGETDQILQDESSPPPNYQHSPMRAPTPMPSRIDVRSRSVNRGNNSTFISGAAGSSIIIRSHSCPSQSRRRSRRR</sequence>
<dbReference type="Proteomes" id="UP000887580">
    <property type="component" value="Unplaced"/>
</dbReference>
<proteinExistence type="predicted"/>
<accession>A0AC35FV59</accession>
<organism evidence="1 2">
    <name type="scientific">Panagrolaimus sp. PS1159</name>
    <dbReference type="NCBI Taxonomy" id="55785"/>
    <lineage>
        <taxon>Eukaryota</taxon>
        <taxon>Metazoa</taxon>
        <taxon>Ecdysozoa</taxon>
        <taxon>Nematoda</taxon>
        <taxon>Chromadorea</taxon>
        <taxon>Rhabditida</taxon>
        <taxon>Tylenchina</taxon>
        <taxon>Panagrolaimomorpha</taxon>
        <taxon>Panagrolaimoidea</taxon>
        <taxon>Panagrolaimidae</taxon>
        <taxon>Panagrolaimus</taxon>
    </lineage>
</organism>
<protein>
    <submittedName>
        <fullName evidence="2">Uncharacterized protein</fullName>
    </submittedName>
</protein>